<dbReference type="KEGG" id="tmk:QGN29_05050"/>
<name>A0AA52HBK5_9PROT</name>
<organism evidence="10 11">
    <name type="scientific">Temperatibacter marinus</name>
    <dbReference type="NCBI Taxonomy" id="1456591"/>
    <lineage>
        <taxon>Bacteria</taxon>
        <taxon>Pseudomonadati</taxon>
        <taxon>Pseudomonadota</taxon>
        <taxon>Alphaproteobacteria</taxon>
        <taxon>Kordiimonadales</taxon>
        <taxon>Temperatibacteraceae</taxon>
        <taxon>Temperatibacter</taxon>
    </lineage>
</organism>
<dbReference type="SUPFAM" id="SSF81301">
    <property type="entry name" value="Nucleotidyltransferase"/>
    <property type="match status" value="1"/>
</dbReference>
<dbReference type="NCBIfam" id="TIGR01693">
    <property type="entry name" value="UTase_glnD"/>
    <property type="match status" value="1"/>
</dbReference>
<dbReference type="InterPro" id="IPR013546">
    <property type="entry name" value="PII_UdlTrfase/GS_AdlTrfase"/>
</dbReference>
<dbReference type="HAMAP" id="MF_00277">
    <property type="entry name" value="PII_uridylyl_transf"/>
    <property type="match status" value="1"/>
</dbReference>
<keyword evidence="4 7" id="KW-0378">Hydrolase</keyword>
<dbReference type="EC" id="2.7.7.59" evidence="7"/>
<dbReference type="CDD" id="cd04900">
    <property type="entry name" value="ACT_UUR-like_1"/>
    <property type="match status" value="1"/>
</dbReference>
<dbReference type="Gene3D" id="1.10.3090.10">
    <property type="entry name" value="cca-adding enzyme, domain 2"/>
    <property type="match status" value="1"/>
</dbReference>
<dbReference type="PROSITE" id="PS51671">
    <property type="entry name" value="ACT"/>
    <property type="match status" value="2"/>
</dbReference>
<evidence type="ECO:0000256" key="1">
    <source>
        <dbReference type="ARBA" id="ARBA00022679"/>
    </source>
</evidence>
<dbReference type="SUPFAM" id="SSF81891">
    <property type="entry name" value="Poly A polymerase C-terminal region-like"/>
    <property type="match status" value="1"/>
</dbReference>
<dbReference type="EMBL" id="CP123872">
    <property type="protein sequence ID" value="WND03743.1"/>
    <property type="molecule type" value="Genomic_DNA"/>
</dbReference>
<evidence type="ECO:0000259" key="8">
    <source>
        <dbReference type="PROSITE" id="PS51671"/>
    </source>
</evidence>
<dbReference type="InterPro" id="IPR043519">
    <property type="entry name" value="NT_sf"/>
</dbReference>
<comment type="function">
    <text evidence="7">Modifies, by uridylylation and deuridylylation, the PII regulatory proteins (GlnB and homologs), in response to the nitrogen status of the cell that GlnD senses through the glutamine level. Under low glutamine levels, catalyzes the conversion of the PII proteins and UTP to PII-UMP and PPi, while under higher glutamine levels, GlnD hydrolyzes PII-UMP to PII and UMP (deuridylylation). Thus, controls uridylylation state and activity of the PII proteins, and plays an important role in the regulation of nitrogen metabolism.</text>
</comment>
<dbReference type="InterPro" id="IPR002912">
    <property type="entry name" value="ACT_dom"/>
</dbReference>
<dbReference type="NCBIfam" id="NF003467">
    <property type="entry name" value="PRK05092.1"/>
    <property type="match status" value="1"/>
</dbReference>
<evidence type="ECO:0000259" key="9">
    <source>
        <dbReference type="PROSITE" id="PS51831"/>
    </source>
</evidence>
<keyword evidence="2 7" id="KW-0548">Nucleotidyltransferase</keyword>
<evidence type="ECO:0000256" key="5">
    <source>
        <dbReference type="ARBA" id="ARBA00022842"/>
    </source>
</evidence>
<dbReference type="PANTHER" id="PTHR47320">
    <property type="entry name" value="BIFUNCTIONAL URIDYLYLTRANSFERASE/URIDYLYL-REMOVING ENZYME"/>
    <property type="match status" value="1"/>
</dbReference>
<feature type="domain" description="HD" evidence="9">
    <location>
        <begin position="490"/>
        <end position="612"/>
    </location>
</feature>
<comment type="catalytic activity">
    <reaction evidence="7">
        <text>[protein-PII]-L-tyrosine + UTP = [protein-PII]-uridylyl-L-tyrosine + diphosphate</text>
        <dbReference type="Rhea" id="RHEA:13673"/>
        <dbReference type="Rhea" id="RHEA-COMP:12147"/>
        <dbReference type="Rhea" id="RHEA-COMP:12148"/>
        <dbReference type="ChEBI" id="CHEBI:33019"/>
        <dbReference type="ChEBI" id="CHEBI:46398"/>
        <dbReference type="ChEBI" id="CHEBI:46858"/>
        <dbReference type="ChEBI" id="CHEBI:90602"/>
        <dbReference type="EC" id="2.7.7.59"/>
    </reaction>
</comment>
<evidence type="ECO:0000313" key="11">
    <source>
        <dbReference type="Proteomes" id="UP001268683"/>
    </source>
</evidence>
<dbReference type="AlphaFoldDB" id="A0AA52HBK5"/>
<dbReference type="PIRSF" id="PIRSF006288">
    <property type="entry name" value="PII_uridyltransf"/>
    <property type="match status" value="1"/>
</dbReference>
<evidence type="ECO:0000256" key="4">
    <source>
        <dbReference type="ARBA" id="ARBA00022801"/>
    </source>
</evidence>
<keyword evidence="1 7" id="KW-0808">Transferase</keyword>
<dbReference type="InterPro" id="IPR010043">
    <property type="entry name" value="UTase/UR"/>
</dbReference>
<accession>A0AA52HBK5</accession>
<keyword evidence="3" id="KW-0677">Repeat</keyword>
<keyword evidence="6 7" id="KW-0511">Multifunctional enzyme</keyword>
<dbReference type="CDD" id="cd00077">
    <property type="entry name" value="HDc"/>
    <property type="match status" value="1"/>
</dbReference>
<dbReference type="CDD" id="cd05401">
    <property type="entry name" value="NT_GlnE_GlnD_like"/>
    <property type="match status" value="1"/>
</dbReference>
<dbReference type="GO" id="GO:0008081">
    <property type="term" value="F:phosphoric diester hydrolase activity"/>
    <property type="evidence" value="ECO:0007669"/>
    <property type="project" value="UniProtKB-UniRule"/>
</dbReference>
<dbReference type="EC" id="3.1.4.-" evidence="7"/>
<reference evidence="10" key="1">
    <citation type="submission" date="2023-04" db="EMBL/GenBank/DDBJ databases">
        <title>Complete genome sequence of Temperatibacter marinus.</title>
        <authorList>
            <person name="Rong J.-C."/>
            <person name="Yi M.-L."/>
            <person name="Zhao Q."/>
        </authorList>
    </citation>
    <scope>NUCLEOTIDE SEQUENCE</scope>
    <source>
        <strain evidence="10">NBRC 110045</strain>
    </source>
</reference>
<dbReference type="SUPFAM" id="SSF81593">
    <property type="entry name" value="Nucleotidyltransferase substrate binding subunit/domain"/>
    <property type="match status" value="1"/>
</dbReference>
<sequence>MLSNDQRKIPQKKAIFNRRDITEKLESIAENTPLDHRRSKLFTLLNEAYKAGWLEVKRRHRACRSISEAALTPVANCYLMDMILKTLLDFTATHIYPNPNPTESEHITLIATGGYGRGEMAPYSDVDLTFLIPYKVTPWVENVVEFILYFLWDMGLKVGHATRNPDEIVRMAKEDLTICTSLLESRMIWGSATAFKQARKLFVSKVIKGNESWFINGKLEERDSRHKKLGDSRYVVEPNLKEGKGGLRDLQTTWWIARFTYIAKSAEELMEEGVFSRHELQQFKRVEQFLWSVRCSLHYMTDRAEERLSFDMQRQLSQFMKYQDKAGSLAVERFMKHYFLIAKTVGDLTRILCAALEQGNQKKSLLDRIRPARKVGGFKSEQGRLKLMDKDDFKTNPIFMLKIFHIADKHNYDIHPETLRQLSKDLALIDDTLREDSEANKLFLDILTSKNNNELALKRLNEAGVFGKFIPDFGRVVAQMQYDMYHHYTVDEHTIRALGLLSKVEKGDLDQEHPVSSKVVHHISSRKVLYTAVLLHDVAKGRKGDHSILGAEVAEELCPKMGFTPGETKTISWLVRQHLLMSETAFKRDLSDPKTIQDFCDEVKSMERLRLLMLLTVVDIKAVGPGVWNGWKGQLLRNLYFSSEEKLLAGHVRFGRAERVQERQTELKEKLSLKKTPASKLFGRLYDSYWLAEELEIQAMNMELIQTTDKLGEILGVAARVDEFQAMTHVTVYAQDHPGLFARIVGALGVAGATIAGAKIHTTRDGMALDNFLIQDADRQAYNDPIKLEKLERTIHETLLGKVKITERLKKRKIIGDKSAHFHINPVVSIDNNASSKSTVIEVSAKDRQGLLHDLSFVLYRLKLSLISAHVATWGEHAVDTFYVSDLTGGKITNKVRLRNIEQKLLLASEGKSPWGEALDK</sequence>
<dbReference type="SUPFAM" id="SSF55021">
    <property type="entry name" value="ACT-like"/>
    <property type="match status" value="2"/>
</dbReference>
<keyword evidence="11" id="KW-1185">Reference proteome</keyword>
<dbReference type="GO" id="GO:0008773">
    <property type="term" value="F:[protein-PII] uridylyltransferase activity"/>
    <property type="evidence" value="ECO:0007669"/>
    <property type="project" value="UniProtKB-UniRule"/>
</dbReference>
<dbReference type="Pfam" id="PF08335">
    <property type="entry name" value="GlnD_UR_UTase"/>
    <property type="match status" value="1"/>
</dbReference>
<gene>
    <name evidence="7" type="primary">glnD</name>
    <name evidence="10" type="ORF">QGN29_05050</name>
</gene>
<proteinExistence type="inferred from homology"/>
<dbReference type="InterPro" id="IPR003607">
    <property type="entry name" value="HD/PDEase_dom"/>
</dbReference>
<feature type="domain" description="ACT" evidence="8">
    <location>
        <begin position="729"/>
        <end position="811"/>
    </location>
</feature>
<comment type="caution">
    <text evidence="7">Lacks conserved residue(s) required for the propagation of feature annotation.</text>
</comment>
<comment type="similarity">
    <text evidence="7">Belongs to the GlnD family.</text>
</comment>
<comment type="cofactor">
    <cofactor evidence="7">
        <name>Mg(2+)</name>
        <dbReference type="ChEBI" id="CHEBI:18420"/>
    </cofactor>
</comment>
<evidence type="ECO:0000256" key="2">
    <source>
        <dbReference type="ARBA" id="ARBA00022695"/>
    </source>
</evidence>
<dbReference type="Pfam" id="PF01966">
    <property type="entry name" value="HD"/>
    <property type="match status" value="1"/>
</dbReference>
<dbReference type="PANTHER" id="PTHR47320:SF1">
    <property type="entry name" value="BIFUNCTIONAL URIDYLYLTRANSFERASE_URIDYLYL-REMOVING ENZYME"/>
    <property type="match status" value="1"/>
</dbReference>
<evidence type="ECO:0000256" key="6">
    <source>
        <dbReference type="ARBA" id="ARBA00023268"/>
    </source>
</evidence>
<dbReference type="InterPro" id="IPR045865">
    <property type="entry name" value="ACT-like_dom_sf"/>
</dbReference>
<evidence type="ECO:0000256" key="3">
    <source>
        <dbReference type="ARBA" id="ARBA00022737"/>
    </source>
</evidence>
<dbReference type="SMART" id="SM00471">
    <property type="entry name" value="HDc"/>
    <property type="match status" value="1"/>
</dbReference>
<dbReference type="Proteomes" id="UP001268683">
    <property type="component" value="Chromosome"/>
</dbReference>
<dbReference type="CDD" id="cd04899">
    <property type="entry name" value="ACT_ACR-UUR-like_2"/>
    <property type="match status" value="1"/>
</dbReference>
<dbReference type="Gene3D" id="3.30.460.10">
    <property type="entry name" value="Beta Polymerase, domain 2"/>
    <property type="match status" value="1"/>
</dbReference>
<keyword evidence="5 7" id="KW-0460">Magnesium</keyword>
<evidence type="ECO:0000256" key="7">
    <source>
        <dbReference type="HAMAP-Rule" id="MF_00277"/>
    </source>
</evidence>
<dbReference type="GO" id="GO:0006808">
    <property type="term" value="P:regulation of nitrogen utilization"/>
    <property type="evidence" value="ECO:0007669"/>
    <property type="project" value="UniProtKB-UniRule"/>
</dbReference>
<feature type="domain" description="ACT" evidence="8">
    <location>
        <begin position="840"/>
        <end position="921"/>
    </location>
</feature>
<comment type="catalytic activity">
    <reaction evidence="7">
        <text>[protein-PII]-uridylyl-L-tyrosine + H2O = [protein-PII]-L-tyrosine + UMP + H(+)</text>
        <dbReference type="Rhea" id="RHEA:48600"/>
        <dbReference type="Rhea" id="RHEA-COMP:12147"/>
        <dbReference type="Rhea" id="RHEA-COMP:12148"/>
        <dbReference type="ChEBI" id="CHEBI:15377"/>
        <dbReference type="ChEBI" id="CHEBI:15378"/>
        <dbReference type="ChEBI" id="CHEBI:46858"/>
        <dbReference type="ChEBI" id="CHEBI:57865"/>
        <dbReference type="ChEBI" id="CHEBI:90602"/>
    </reaction>
</comment>
<dbReference type="InterPro" id="IPR006674">
    <property type="entry name" value="HD_domain"/>
</dbReference>
<dbReference type="RefSeq" id="WP_310799597.1">
    <property type="nucleotide sequence ID" value="NZ_CP123872.1"/>
</dbReference>
<dbReference type="PROSITE" id="PS51831">
    <property type="entry name" value="HD"/>
    <property type="match status" value="1"/>
</dbReference>
<comment type="domain">
    <text evidence="7">Has four distinct domains: an N-terminal nucleotidyltransferase (NT) domain responsible for UTase activity, a central HD domain that encodes UR activity, and two C-terminal ACT domains that seem to have a role in glutamine sensing.</text>
</comment>
<comment type="activity regulation">
    <text evidence="7">Uridylyltransferase (UTase) activity is inhibited by glutamine, while glutamine activates uridylyl-removing (UR) activity.</text>
</comment>
<feature type="region of interest" description="Uridylyltransferase" evidence="7">
    <location>
        <begin position="1"/>
        <end position="371"/>
    </location>
</feature>
<protein>
    <recommendedName>
        <fullName evidence="7">Bifunctional uridylyltransferase/uridylyl-removing enzyme</fullName>
        <shortName evidence="7">UTase/UR</shortName>
    </recommendedName>
    <alternativeName>
        <fullName evidence="7">Bifunctional [protein-PII] modification enzyme</fullName>
    </alternativeName>
    <alternativeName>
        <fullName evidence="7">Bifunctional nitrogen sensor protein</fullName>
    </alternativeName>
    <domain>
        <recommendedName>
            <fullName evidence="7">[Protein-PII] uridylyltransferase</fullName>
            <shortName evidence="7">PII uridylyltransferase</shortName>
            <shortName evidence="7">UTase</shortName>
            <ecNumber evidence="7">2.7.7.59</ecNumber>
        </recommendedName>
    </domain>
    <domain>
        <recommendedName>
            <fullName evidence="7">[Protein-PII]-UMP uridylyl-removing enzyme</fullName>
            <shortName evidence="7">UR</shortName>
            <ecNumber evidence="7">3.1.4.-</ecNumber>
        </recommendedName>
    </domain>
</protein>
<evidence type="ECO:0000313" key="10">
    <source>
        <dbReference type="EMBL" id="WND03743.1"/>
    </source>
</evidence>